<keyword evidence="2" id="KW-1185">Reference proteome</keyword>
<reference evidence="1 2" key="1">
    <citation type="submission" date="2021-03" db="EMBL/GenBank/DDBJ databases">
        <title>Genomic Encyclopedia of Type Strains, Phase IV (KMG-IV): sequencing the most valuable type-strain genomes for metagenomic binning, comparative biology and taxonomic classification.</title>
        <authorList>
            <person name="Goeker M."/>
        </authorList>
    </citation>
    <scope>NUCLEOTIDE SEQUENCE [LARGE SCALE GENOMIC DNA]</scope>
    <source>
        <strain evidence="1 2">DSM 101953</strain>
    </source>
</reference>
<proteinExistence type="predicted"/>
<evidence type="ECO:0000313" key="2">
    <source>
        <dbReference type="Proteomes" id="UP000773462"/>
    </source>
</evidence>
<name>A0ABS4NQM9_9BACL</name>
<dbReference type="EMBL" id="JAGGLV010000007">
    <property type="protein sequence ID" value="MBP2112368.1"/>
    <property type="molecule type" value="Genomic_DNA"/>
</dbReference>
<gene>
    <name evidence="1" type="ORF">J2Z70_002522</name>
</gene>
<sequence>MYTLIAGVVLFLLVTAGIIAYQNSRILAEQETDASRAHTGNLMYSVYNQRFSAGEELPEAVPLFQFTVVEPGEEDLPEAEAGTTRALCRVAAGTGELVLSDAQNYMLGILRQAAVQGGRLTYDSFSGKAARRGEKELIQALETAAKEETSYADQH</sequence>
<organism evidence="1 2">
    <name type="scientific">Paenibacillus silagei</name>
    <dbReference type="NCBI Taxonomy" id="1670801"/>
    <lineage>
        <taxon>Bacteria</taxon>
        <taxon>Bacillati</taxon>
        <taxon>Bacillota</taxon>
        <taxon>Bacilli</taxon>
        <taxon>Bacillales</taxon>
        <taxon>Paenibacillaceae</taxon>
        <taxon>Paenibacillus</taxon>
    </lineage>
</organism>
<comment type="caution">
    <text evidence="1">The sequence shown here is derived from an EMBL/GenBank/DDBJ whole genome shotgun (WGS) entry which is preliminary data.</text>
</comment>
<accession>A0ABS4NQM9</accession>
<evidence type="ECO:0000313" key="1">
    <source>
        <dbReference type="EMBL" id="MBP2112368.1"/>
    </source>
</evidence>
<dbReference type="Proteomes" id="UP000773462">
    <property type="component" value="Unassembled WGS sequence"/>
</dbReference>
<dbReference type="RefSeq" id="WP_155991622.1">
    <property type="nucleotide sequence ID" value="NZ_JAGGLV010000007.1"/>
</dbReference>
<protein>
    <submittedName>
        <fullName evidence="1">Uncharacterized protein</fullName>
    </submittedName>
</protein>